<accession>A0A814MXF2</accession>
<evidence type="ECO:0000313" key="3">
    <source>
        <dbReference type="Proteomes" id="UP000663882"/>
    </source>
</evidence>
<gene>
    <name evidence="2" type="ORF">OTI717_LOCUS17932</name>
    <name evidence="1" type="ORF">RFH988_LOCUS18467</name>
</gene>
<sequence length="69" mass="7892">MIHLSSLLNLNRLFQLSSILIFKQLFTSEASTITTDKQGKILINLAGDVMFEEAEIIHYFRSSLSSRYP</sequence>
<organism evidence="1 3">
    <name type="scientific">Rotaria sordida</name>
    <dbReference type="NCBI Taxonomy" id="392033"/>
    <lineage>
        <taxon>Eukaryota</taxon>
        <taxon>Metazoa</taxon>
        <taxon>Spiralia</taxon>
        <taxon>Gnathifera</taxon>
        <taxon>Rotifera</taxon>
        <taxon>Eurotatoria</taxon>
        <taxon>Bdelloidea</taxon>
        <taxon>Philodinida</taxon>
        <taxon>Philodinidae</taxon>
        <taxon>Rotaria</taxon>
    </lineage>
</organism>
<dbReference type="Proteomes" id="UP000663823">
    <property type="component" value="Unassembled WGS sequence"/>
</dbReference>
<reference evidence="1" key="1">
    <citation type="submission" date="2021-02" db="EMBL/GenBank/DDBJ databases">
        <authorList>
            <person name="Nowell W R."/>
        </authorList>
    </citation>
    <scope>NUCLEOTIDE SEQUENCE</scope>
</reference>
<dbReference type="EMBL" id="CAJNOO010001039">
    <property type="protein sequence ID" value="CAF1084375.1"/>
    <property type="molecule type" value="Genomic_DNA"/>
</dbReference>
<dbReference type="AlphaFoldDB" id="A0A814MXF2"/>
<protein>
    <submittedName>
        <fullName evidence="1">Uncharacterized protein</fullName>
    </submittedName>
</protein>
<dbReference type="EMBL" id="CAJOAX010002419">
    <property type="protein sequence ID" value="CAF3794843.1"/>
    <property type="molecule type" value="Genomic_DNA"/>
</dbReference>
<evidence type="ECO:0000313" key="1">
    <source>
        <dbReference type="EMBL" id="CAF1084375.1"/>
    </source>
</evidence>
<proteinExistence type="predicted"/>
<name>A0A814MXF2_9BILA</name>
<evidence type="ECO:0000313" key="2">
    <source>
        <dbReference type="EMBL" id="CAF3794843.1"/>
    </source>
</evidence>
<dbReference type="Proteomes" id="UP000663882">
    <property type="component" value="Unassembled WGS sequence"/>
</dbReference>
<comment type="caution">
    <text evidence="1">The sequence shown here is derived from an EMBL/GenBank/DDBJ whole genome shotgun (WGS) entry which is preliminary data.</text>
</comment>